<sequence>MNDQLSALKTKLDLASSLLLTFPAVASQDVVAASLALYLSLKQSGKAVSIVTSTPPTVRDSHLVGLDKITTDLGGNNLVITLNVPEDAVDKVTSNTEGGHLNLIINPRTGVAPVTEKDVTFSYSGAVADLVIILGASDLRDLGALAERENTLFVQDKIINISSQVGSFGAVNLTDPASSNSELITALIKELSLPLDIDIANNLMQGIEAATSGLSAPNLTADTFEALAILYRAGARRQTATIPVREAKIVADMPIIDNTTPASIKEDWLQPKIFKGSKSN</sequence>
<name>A0A1F5F6C7_9BACT</name>
<protein>
    <recommendedName>
        <fullName evidence="3">DDH domain-containing protein</fullName>
    </recommendedName>
</protein>
<evidence type="ECO:0000313" key="2">
    <source>
        <dbReference type="Proteomes" id="UP000176191"/>
    </source>
</evidence>
<accession>A0A1F5F6C7</accession>
<organism evidence="1 2">
    <name type="scientific">Candidatus Collierbacteria bacterium RIFOXYA2_FULL_46_10</name>
    <dbReference type="NCBI Taxonomy" id="1817726"/>
    <lineage>
        <taxon>Bacteria</taxon>
        <taxon>Candidatus Collieribacteriota</taxon>
    </lineage>
</organism>
<dbReference type="EMBL" id="MFAK01000013">
    <property type="protein sequence ID" value="OGD75192.1"/>
    <property type="molecule type" value="Genomic_DNA"/>
</dbReference>
<proteinExistence type="predicted"/>
<comment type="caution">
    <text evidence="1">The sequence shown here is derived from an EMBL/GenBank/DDBJ whole genome shotgun (WGS) entry which is preliminary data.</text>
</comment>
<gene>
    <name evidence="1" type="ORF">A2228_02910</name>
</gene>
<dbReference type="InterPro" id="IPR038763">
    <property type="entry name" value="DHH_sf"/>
</dbReference>
<dbReference type="SUPFAM" id="SSF64182">
    <property type="entry name" value="DHH phosphoesterases"/>
    <property type="match status" value="1"/>
</dbReference>
<evidence type="ECO:0008006" key="3">
    <source>
        <dbReference type="Google" id="ProtNLM"/>
    </source>
</evidence>
<reference evidence="1 2" key="1">
    <citation type="journal article" date="2016" name="Nat. Commun.">
        <title>Thousands of microbial genomes shed light on interconnected biogeochemical processes in an aquifer system.</title>
        <authorList>
            <person name="Anantharaman K."/>
            <person name="Brown C.T."/>
            <person name="Hug L.A."/>
            <person name="Sharon I."/>
            <person name="Castelle C.J."/>
            <person name="Probst A.J."/>
            <person name="Thomas B.C."/>
            <person name="Singh A."/>
            <person name="Wilkins M.J."/>
            <person name="Karaoz U."/>
            <person name="Brodie E.L."/>
            <person name="Williams K.H."/>
            <person name="Hubbard S.S."/>
            <person name="Banfield J.F."/>
        </authorList>
    </citation>
    <scope>NUCLEOTIDE SEQUENCE [LARGE SCALE GENOMIC DNA]</scope>
</reference>
<dbReference type="Proteomes" id="UP000176191">
    <property type="component" value="Unassembled WGS sequence"/>
</dbReference>
<dbReference type="AlphaFoldDB" id="A0A1F5F6C7"/>
<evidence type="ECO:0000313" key="1">
    <source>
        <dbReference type="EMBL" id="OGD75192.1"/>
    </source>
</evidence>
<dbReference type="Gene3D" id="3.90.1640.10">
    <property type="entry name" value="inorganic pyrophosphatase (n-terminal core)"/>
    <property type="match status" value="1"/>
</dbReference>